<dbReference type="GO" id="GO:0005634">
    <property type="term" value="C:nucleus"/>
    <property type="evidence" value="ECO:0007669"/>
    <property type="project" value="UniProtKB-SubCell"/>
</dbReference>
<dbReference type="SUPFAM" id="SSF57667">
    <property type="entry name" value="beta-beta-alpha zinc fingers"/>
    <property type="match status" value="1"/>
</dbReference>
<keyword evidence="8" id="KW-0804">Transcription</keyword>
<accession>A0A2G8LE02</accession>
<dbReference type="PANTHER" id="PTHR16515">
    <property type="entry name" value="PR DOMAIN ZINC FINGER PROTEIN"/>
    <property type="match status" value="1"/>
</dbReference>
<evidence type="ECO:0000256" key="3">
    <source>
        <dbReference type="ARBA" id="ARBA00022737"/>
    </source>
</evidence>
<dbReference type="GO" id="GO:0008270">
    <property type="term" value="F:zinc ion binding"/>
    <property type="evidence" value="ECO:0007669"/>
    <property type="project" value="UniProtKB-KW"/>
</dbReference>
<keyword evidence="2" id="KW-0479">Metal-binding</keyword>
<evidence type="ECO:0000256" key="8">
    <source>
        <dbReference type="ARBA" id="ARBA00023163"/>
    </source>
</evidence>
<dbReference type="InterPro" id="IPR013087">
    <property type="entry name" value="Znf_C2H2_type"/>
</dbReference>
<reference evidence="12 13" key="1">
    <citation type="journal article" date="2017" name="PLoS Biol.">
        <title>The sea cucumber genome provides insights into morphological evolution and visceral regeneration.</title>
        <authorList>
            <person name="Zhang X."/>
            <person name="Sun L."/>
            <person name="Yuan J."/>
            <person name="Sun Y."/>
            <person name="Gao Y."/>
            <person name="Zhang L."/>
            <person name="Li S."/>
            <person name="Dai H."/>
            <person name="Hamel J.F."/>
            <person name="Liu C."/>
            <person name="Yu Y."/>
            <person name="Liu S."/>
            <person name="Lin W."/>
            <person name="Guo K."/>
            <person name="Jin S."/>
            <person name="Xu P."/>
            <person name="Storey K.B."/>
            <person name="Huan P."/>
            <person name="Zhang T."/>
            <person name="Zhou Y."/>
            <person name="Zhang J."/>
            <person name="Lin C."/>
            <person name="Li X."/>
            <person name="Xing L."/>
            <person name="Huo D."/>
            <person name="Sun M."/>
            <person name="Wang L."/>
            <person name="Mercier A."/>
            <person name="Li F."/>
            <person name="Yang H."/>
            <person name="Xiang J."/>
        </authorList>
    </citation>
    <scope>NUCLEOTIDE SEQUENCE [LARGE SCALE GENOMIC DNA]</scope>
    <source>
        <strain evidence="12">Shaxun</strain>
        <tissue evidence="12">Muscle</tissue>
    </source>
</reference>
<keyword evidence="3" id="KW-0677">Repeat</keyword>
<organism evidence="12 13">
    <name type="scientific">Stichopus japonicus</name>
    <name type="common">Sea cucumber</name>
    <dbReference type="NCBI Taxonomy" id="307972"/>
    <lineage>
        <taxon>Eukaryota</taxon>
        <taxon>Metazoa</taxon>
        <taxon>Echinodermata</taxon>
        <taxon>Eleutherozoa</taxon>
        <taxon>Echinozoa</taxon>
        <taxon>Holothuroidea</taxon>
        <taxon>Aspidochirotacea</taxon>
        <taxon>Aspidochirotida</taxon>
        <taxon>Stichopodidae</taxon>
        <taxon>Apostichopus</taxon>
    </lineage>
</organism>
<evidence type="ECO:0000256" key="4">
    <source>
        <dbReference type="ARBA" id="ARBA00022771"/>
    </source>
</evidence>
<feature type="domain" description="C2H2-type" evidence="11">
    <location>
        <begin position="92"/>
        <end position="119"/>
    </location>
</feature>
<dbReference type="PROSITE" id="PS50157">
    <property type="entry name" value="ZINC_FINGER_C2H2_2"/>
    <property type="match status" value="2"/>
</dbReference>
<dbReference type="AlphaFoldDB" id="A0A2G8LE02"/>
<proteinExistence type="predicted"/>
<dbReference type="PROSITE" id="PS00028">
    <property type="entry name" value="ZINC_FINGER_C2H2_1"/>
    <property type="match status" value="3"/>
</dbReference>
<evidence type="ECO:0000256" key="1">
    <source>
        <dbReference type="ARBA" id="ARBA00004123"/>
    </source>
</evidence>
<evidence type="ECO:0000256" key="9">
    <source>
        <dbReference type="ARBA" id="ARBA00023242"/>
    </source>
</evidence>
<dbReference type="Gene3D" id="3.30.160.60">
    <property type="entry name" value="Classic Zinc Finger"/>
    <property type="match status" value="2"/>
</dbReference>
<comment type="subcellular location">
    <subcellularLocation>
        <location evidence="1">Nucleus</location>
    </subcellularLocation>
</comment>
<keyword evidence="7" id="KW-0238">DNA-binding</keyword>
<evidence type="ECO:0000256" key="5">
    <source>
        <dbReference type="ARBA" id="ARBA00022833"/>
    </source>
</evidence>
<dbReference type="GO" id="GO:0010468">
    <property type="term" value="P:regulation of gene expression"/>
    <property type="evidence" value="ECO:0007669"/>
    <property type="project" value="TreeGrafter"/>
</dbReference>
<gene>
    <name evidence="12" type="ORF">BSL78_04605</name>
</gene>
<dbReference type="InterPro" id="IPR036236">
    <property type="entry name" value="Znf_C2H2_sf"/>
</dbReference>
<comment type="caution">
    <text evidence="12">The sequence shown here is derived from an EMBL/GenBank/DDBJ whole genome shotgun (WGS) entry which is preliminary data.</text>
</comment>
<name>A0A2G8LE02_STIJA</name>
<evidence type="ECO:0000256" key="10">
    <source>
        <dbReference type="PROSITE-ProRule" id="PRU00042"/>
    </source>
</evidence>
<dbReference type="GO" id="GO:0003677">
    <property type="term" value="F:DNA binding"/>
    <property type="evidence" value="ECO:0007669"/>
    <property type="project" value="UniProtKB-KW"/>
</dbReference>
<sequence>MFHRGQADDVHPFNSSLTLRNNLPPRNLAGVDHHVQGQDGFSLQSEYSYANRVASKLYLQKRIETQSAKFACRICQKPFDDYQTKMNHEVSHKCRYCRKEFLQIKHKEHHEMIHGRDRPHKCRFCGNGFRDQTTRAQHERIHTGEKPFKCRYCEMRFPHRESKRRT</sequence>
<keyword evidence="6" id="KW-0805">Transcription regulation</keyword>
<keyword evidence="5" id="KW-0862">Zinc</keyword>
<dbReference type="PANTHER" id="PTHR16515:SF49">
    <property type="entry name" value="GASTRULA ZINC FINGER PROTEIN XLCGF49.1-LIKE-RELATED"/>
    <property type="match status" value="1"/>
</dbReference>
<dbReference type="FunFam" id="3.30.160.60:FF:000325">
    <property type="entry name" value="ZFP90 zinc finger protein"/>
    <property type="match status" value="1"/>
</dbReference>
<evidence type="ECO:0000313" key="13">
    <source>
        <dbReference type="Proteomes" id="UP000230750"/>
    </source>
</evidence>
<dbReference type="Proteomes" id="UP000230750">
    <property type="component" value="Unassembled WGS sequence"/>
</dbReference>
<dbReference type="InterPro" id="IPR050331">
    <property type="entry name" value="Zinc_finger"/>
</dbReference>
<keyword evidence="9" id="KW-0539">Nucleus</keyword>
<keyword evidence="4 10" id="KW-0863">Zinc-finger</keyword>
<feature type="domain" description="C2H2-type" evidence="11">
    <location>
        <begin position="120"/>
        <end position="147"/>
    </location>
</feature>
<evidence type="ECO:0000313" key="12">
    <source>
        <dbReference type="EMBL" id="PIK58472.1"/>
    </source>
</evidence>
<keyword evidence="13" id="KW-1185">Reference proteome</keyword>
<protein>
    <recommendedName>
        <fullName evidence="11">C2H2-type domain-containing protein</fullName>
    </recommendedName>
</protein>
<evidence type="ECO:0000259" key="11">
    <source>
        <dbReference type="PROSITE" id="PS50157"/>
    </source>
</evidence>
<evidence type="ECO:0000256" key="2">
    <source>
        <dbReference type="ARBA" id="ARBA00022723"/>
    </source>
</evidence>
<dbReference type="OrthoDB" id="6077919at2759"/>
<evidence type="ECO:0000256" key="6">
    <source>
        <dbReference type="ARBA" id="ARBA00023015"/>
    </source>
</evidence>
<evidence type="ECO:0000256" key="7">
    <source>
        <dbReference type="ARBA" id="ARBA00023125"/>
    </source>
</evidence>
<dbReference type="STRING" id="307972.A0A2G8LE02"/>
<dbReference type="EMBL" id="MRZV01000112">
    <property type="protein sequence ID" value="PIK58472.1"/>
    <property type="molecule type" value="Genomic_DNA"/>
</dbReference>
<dbReference type="SMART" id="SM00355">
    <property type="entry name" value="ZnF_C2H2"/>
    <property type="match status" value="3"/>
</dbReference>